<dbReference type="RefSeq" id="XP_022297059.1">
    <property type="nucleotide sequence ID" value="XM_022441351.1"/>
</dbReference>
<organism evidence="3 4">
    <name type="scientific">Crassostrea virginica</name>
    <name type="common">Eastern oyster</name>
    <dbReference type="NCBI Taxonomy" id="6565"/>
    <lineage>
        <taxon>Eukaryota</taxon>
        <taxon>Metazoa</taxon>
        <taxon>Spiralia</taxon>
        <taxon>Lophotrochozoa</taxon>
        <taxon>Mollusca</taxon>
        <taxon>Bivalvia</taxon>
        <taxon>Autobranchia</taxon>
        <taxon>Pteriomorphia</taxon>
        <taxon>Ostreida</taxon>
        <taxon>Ostreoidea</taxon>
        <taxon>Ostreidae</taxon>
        <taxon>Crassostrea</taxon>
    </lineage>
</organism>
<accession>A0A8B8B340</accession>
<feature type="region of interest" description="Disordered" evidence="1">
    <location>
        <begin position="309"/>
        <end position="336"/>
    </location>
</feature>
<dbReference type="GO" id="GO:1902004">
    <property type="term" value="P:positive regulation of amyloid-beta formation"/>
    <property type="evidence" value="ECO:0007669"/>
    <property type="project" value="TreeGrafter"/>
</dbReference>
<dbReference type="KEGG" id="cvn:111106618"/>
<dbReference type="OrthoDB" id="9997853at2759"/>
<dbReference type="AlphaFoldDB" id="A0A8B8B340"/>
<dbReference type="PANTHER" id="PTHR13630">
    <property type="entry name" value="GAMMA-SECRETASE-ACTIVATING PROTEIN"/>
    <property type="match status" value="1"/>
</dbReference>
<name>A0A8B8B340_CRAVI</name>
<evidence type="ECO:0000259" key="2">
    <source>
        <dbReference type="Pfam" id="PF14959"/>
    </source>
</evidence>
<proteinExistence type="predicted"/>
<reference evidence="4" key="1">
    <citation type="submission" date="2025-08" db="UniProtKB">
        <authorList>
            <consortium name="RefSeq"/>
        </authorList>
    </citation>
    <scope>IDENTIFICATION</scope>
    <source>
        <tissue evidence="4">Whole sample</tissue>
    </source>
</reference>
<dbReference type="InterPro" id="IPR026172">
    <property type="entry name" value="GSAP_fam"/>
</dbReference>
<gene>
    <name evidence="4" type="primary">LOC111106618</name>
</gene>
<dbReference type="Pfam" id="PF14959">
    <property type="entry name" value="GSAP-16"/>
    <property type="match status" value="1"/>
</dbReference>
<dbReference type="Proteomes" id="UP000694844">
    <property type="component" value="Chromosome 8"/>
</dbReference>
<dbReference type="GO" id="GO:0005802">
    <property type="term" value="C:trans-Golgi network"/>
    <property type="evidence" value="ECO:0007669"/>
    <property type="project" value="TreeGrafter"/>
</dbReference>
<sequence length="991" mass="113413">MIELKKVGNIVVDAANFVAQQRRERRLPATAKDTEHPRILNQEKNGNVLFTWDDVTQNSKGTICTHVGLFDPIKKAHSLIWTYNQRVRLVSCSINQGRSLLAFTIISRDDSLSAKLPGKDIYSVFLAEIQATTTRVFSLNLERPQFIKVQFLYDSQESDRESHLIVMLHRESVGLYHIRLGRVGEKGMVMRDQPRTEQLLKRFFWCQWDAPHQRLYYLQYTKRGEGDKSRVIPTVSCVQFYQNSQHDNILDVPIEFPFPHIKSTSKVQYSNDSLDCGIPDSYLNMVVLTLANGTFCICYQRMDTPYTVDRRSPVKRPKKSPGSNPSPHSVHSLSESDEETTDVNYYICMVHHAKILNGCVTGLPYSRKYKLNFFWHGDYLMVMLPGHFVHLLNVGIEFEPCQHILLHDRSIASVIRNGDFKVTGSHDSSPPISVDLSLLVTAAEKLHLSNTILYEIQRDSPTGTSFYDNRTGEVWRVVVNMEMLVQLFIHCYMSTTRAGLLHYVLTRTRDFFLIKRLFEMLSNDIPSSEVPALMAEFLIATTYASMRRQFDREILKHVPFTSSDTFRGQFEKSFEGERIARISYSPLACVNIASKTAKDRSQKRGSVGEDLWDVLRHHLRRMQLDELTRISHRSVKAACEARMKNLTKNGESGQGTRTEDQEFFSCLHGHKSRSSRSVSPAPGTPNFTGPVKRARPDSVLGTAPPFLQGNNVAELSQMALDVTKDLFTSHLYKYLRKEARSKGQSVAKEYIACQIQQSRQLCHLLWNLRGPLLPYTDLDLLPNLTDPASDDEYELFQLFERYYQTAQEISFPLPQGFVSYFTALGYRNLGTGLFLQYVDHGILQLTGEFMAQILADVGDTTEGVRIKQQIISRLPQNLVEECYREWNHPICQQYLALRQVSDVINDGSNQQEAKRSLSDLSYMARDRSESSLSNLSEVTFPPLAAFLHYLEKIDSSKETKSQNPLDINFLSEVALHHTKMENKYDMSTVNF</sequence>
<feature type="region of interest" description="Disordered" evidence="1">
    <location>
        <begin position="671"/>
        <end position="695"/>
    </location>
</feature>
<dbReference type="GeneID" id="111106618"/>
<feature type="domain" description="Gamma-secretase-activating protein C-terminal" evidence="2">
    <location>
        <begin position="756"/>
        <end position="866"/>
    </location>
</feature>
<dbReference type="PANTHER" id="PTHR13630:SF1">
    <property type="entry name" value="GAMMA-SECRETASE-ACTIVATING PROTEIN"/>
    <property type="match status" value="1"/>
</dbReference>
<protein>
    <submittedName>
        <fullName evidence="4">Protein pigeon-like isoform X1</fullName>
    </submittedName>
</protein>
<evidence type="ECO:0000313" key="4">
    <source>
        <dbReference type="RefSeq" id="XP_022297059.1"/>
    </source>
</evidence>
<keyword evidence="3" id="KW-1185">Reference proteome</keyword>
<evidence type="ECO:0000313" key="3">
    <source>
        <dbReference type="Proteomes" id="UP000694844"/>
    </source>
</evidence>
<evidence type="ECO:0000256" key="1">
    <source>
        <dbReference type="SAM" id="MobiDB-lite"/>
    </source>
</evidence>
<feature type="compositionally biased region" description="Polar residues" evidence="1">
    <location>
        <begin position="321"/>
        <end position="333"/>
    </location>
</feature>
<dbReference type="InterPro" id="IPR028010">
    <property type="entry name" value="GSAP_C_dom"/>
</dbReference>